<feature type="region of interest" description="Disordered" evidence="3">
    <location>
        <begin position="346"/>
        <end position="516"/>
    </location>
</feature>
<protein>
    <submittedName>
        <fullName evidence="6">LIM domain-binding protein 2-like</fullName>
    </submittedName>
</protein>
<dbReference type="AlphaFoldDB" id="A0AAJ7WJ68"/>
<dbReference type="PROSITE" id="PS51957">
    <property type="entry name" value="LID"/>
    <property type="match status" value="1"/>
</dbReference>
<proteinExistence type="inferred from homology"/>
<sequence length="516" mass="56670">MNVKREPVNFGGGPGGDLGPPDGSPHWKGMDGSPHPPHPPPHSLGGHPGHPAHPGHPHGPPMGPGGQMPPHGPPGPPMHSPHGPPPHPHMVPHPPPFPSRPPPRHHAQFFGQTEYRIYEMNKRLSQRTEDSDNLWWDAFATEFFEDDATLTLTFCLEDGPRRYTIGRTLIPRYFRSIFDGGVNELQFQLKQARESFHNSFISLDCDQAFMHTTHGKPSSPIFPGGRPDPLKDQASRDNAVLVATEGRLIVEFTIEDIMRIKSWHFATRTHRELVPRALIALHQDPQVMDQMSKNCTRQGLTGSTLNYLRLCVILEPMQELMSRHKAYTLSPRDCLKTTLFQKWQRMVAPPAPPPVRASMPPNDMKMMPNPDLESQRPASKRRKRKTSTATTGAGSKKKNMSPGPPQPFMGGPPGGPGSQGYPTPPPPPFLREQDVMVVGEPSLMGGEFGDEDERLITRLENTQYDAAAAQPPPPNNGGGVLGDPENAGEDFGWNPDRASAGPGGPPDEKKSPSQNS</sequence>
<dbReference type="Pfam" id="PF01803">
    <property type="entry name" value="LIM_bind"/>
    <property type="match status" value="1"/>
</dbReference>
<evidence type="ECO:0000256" key="1">
    <source>
        <dbReference type="ARBA" id="ARBA00006928"/>
    </source>
</evidence>
<evidence type="ECO:0000313" key="5">
    <source>
        <dbReference type="Proteomes" id="UP000694867"/>
    </source>
</evidence>
<accession>A0AAJ7WJ68</accession>
<feature type="region of interest" description="Disordered" evidence="3">
    <location>
        <begin position="1"/>
        <end position="107"/>
    </location>
</feature>
<evidence type="ECO:0000259" key="4">
    <source>
        <dbReference type="PROSITE" id="PS51957"/>
    </source>
</evidence>
<dbReference type="Proteomes" id="UP000694867">
    <property type="component" value="Unplaced"/>
</dbReference>
<dbReference type="RefSeq" id="XP_028969070.1">
    <property type="nucleotide sequence ID" value="XM_029113237.1"/>
</dbReference>
<dbReference type="GeneID" id="100903108"/>
<evidence type="ECO:0000256" key="3">
    <source>
        <dbReference type="SAM" id="MobiDB-lite"/>
    </source>
</evidence>
<comment type="similarity">
    <text evidence="1 2">Belongs to the LDB family.</text>
</comment>
<keyword evidence="5" id="KW-1185">Reference proteome</keyword>
<evidence type="ECO:0000256" key="2">
    <source>
        <dbReference type="PROSITE-ProRule" id="PRU01302"/>
    </source>
</evidence>
<organism evidence="5 6">
    <name type="scientific">Galendromus occidentalis</name>
    <name type="common">western predatory mite</name>
    <dbReference type="NCBI Taxonomy" id="34638"/>
    <lineage>
        <taxon>Eukaryota</taxon>
        <taxon>Metazoa</taxon>
        <taxon>Ecdysozoa</taxon>
        <taxon>Arthropoda</taxon>
        <taxon>Chelicerata</taxon>
        <taxon>Arachnida</taxon>
        <taxon>Acari</taxon>
        <taxon>Parasitiformes</taxon>
        <taxon>Mesostigmata</taxon>
        <taxon>Gamasina</taxon>
        <taxon>Phytoseioidea</taxon>
        <taxon>Phytoseiidae</taxon>
        <taxon>Typhlodrominae</taxon>
        <taxon>Galendromus</taxon>
    </lineage>
</organism>
<reference evidence="6" key="1">
    <citation type="submission" date="2025-08" db="UniProtKB">
        <authorList>
            <consortium name="RefSeq"/>
        </authorList>
    </citation>
    <scope>IDENTIFICATION</scope>
</reference>
<dbReference type="Pfam" id="PF17916">
    <property type="entry name" value="LID"/>
    <property type="match status" value="1"/>
</dbReference>
<dbReference type="Gene3D" id="2.10.110.10">
    <property type="entry name" value="Cysteine Rich Protein"/>
    <property type="match status" value="1"/>
</dbReference>
<dbReference type="InterPro" id="IPR041363">
    <property type="entry name" value="LID"/>
</dbReference>
<dbReference type="InterPro" id="IPR029005">
    <property type="entry name" value="LIM-bd/SEUSS"/>
</dbReference>
<dbReference type="GO" id="GO:0030274">
    <property type="term" value="F:LIM domain binding"/>
    <property type="evidence" value="ECO:0007669"/>
    <property type="project" value="UniProtKB-UniRule"/>
</dbReference>
<evidence type="ECO:0000313" key="6">
    <source>
        <dbReference type="RefSeq" id="XP_028969070.1"/>
    </source>
</evidence>
<dbReference type="KEGG" id="goe:100903108"/>
<feature type="domain" description="LIM interaction" evidence="4">
    <location>
        <begin position="434"/>
        <end position="473"/>
    </location>
</feature>
<dbReference type="PANTHER" id="PTHR10378">
    <property type="entry name" value="LIM DOMAIN-BINDING PROTEIN"/>
    <property type="match status" value="1"/>
</dbReference>
<feature type="compositionally biased region" description="Basic and acidic residues" evidence="3">
    <location>
        <begin position="506"/>
        <end position="516"/>
    </location>
</feature>
<feature type="compositionally biased region" description="Low complexity" evidence="3">
    <location>
        <begin position="356"/>
        <end position="371"/>
    </location>
</feature>
<feature type="compositionally biased region" description="Pro residues" evidence="3">
    <location>
        <begin position="70"/>
        <end position="101"/>
    </location>
</feature>
<gene>
    <name evidence="6" type="primary">LOC100903108</name>
</gene>
<name>A0AAJ7WJ68_9ACAR</name>